<evidence type="ECO:0000256" key="1">
    <source>
        <dbReference type="SAM" id="MobiDB-lite"/>
    </source>
</evidence>
<dbReference type="EMBL" id="BGPR01001312">
    <property type="protein sequence ID" value="GBM50824.1"/>
    <property type="molecule type" value="Genomic_DNA"/>
</dbReference>
<name>A0A4Y2GFM5_ARAVE</name>
<sequence length="86" mass="10034">MEVNSRRRSQKDVVHVLRLKPYFDQKKQLDDAGSHSIPRRPVTRSQTRLQRDADSSWGRGNVAKLVLFVCEHRGSVLRPYCTQTDR</sequence>
<keyword evidence="3" id="KW-1185">Reference proteome</keyword>
<dbReference type="AlphaFoldDB" id="A0A4Y2GFM5"/>
<evidence type="ECO:0000313" key="2">
    <source>
        <dbReference type="EMBL" id="GBM50824.1"/>
    </source>
</evidence>
<dbReference type="Proteomes" id="UP000499080">
    <property type="component" value="Unassembled WGS sequence"/>
</dbReference>
<comment type="caution">
    <text evidence="2">The sequence shown here is derived from an EMBL/GenBank/DDBJ whole genome shotgun (WGS) entry which is preliminary data.</text>
</comment>
<reference evidence="2 3" key="1">
    <citation type="journal article" date="2019" name="Sci. Rep.">
        <title>Orb-weaving spider Araneus ventricosus genome elucidates the spidroin gene catalogue.</title>
        <authorList>
            <person name="Kono N."/>
            <person name="Nakamura H."/>
            <person name="Ohtoshi R."/>
            <person name="Moran D.A.P."/>
            <person name="Shinohara A."/>
            <person name="Yoshida Y."/>
            <person name="Fujiwara M."/>
            <person name="Mori M."/>
            <person name="Tomita M."/>
            <person name="Arakawa K."/>
        </authorList>
    </citation>
    <scope>NUCLEOTIDE SEQUENCE [LARGE SCALE GENOMIC DNA]</scope>
</reference>
<gene>
    <name evidence="2" type="ORF">AVEN_140936_1</name>
</gene>
<protein>
    <submittedName>
        <fullName evidence="2">Uncharacterized protein</fullName>
    </submittedName>
</protein>
<accession>A0A4Y2GFM5</accession>
<feature type="region of interest" description="Disordered" evidence="1">
    <location>
        <begin position="27"/>
        <end position="53"/>
    </location>
</feature>
<organism evidence="2 3">
    <name type="scientific">Araneus ventricosus</name>
    <name type="common">Orbweaver spider</name>
    <name type="synonym">Epeira ventricosa</name>
    <dbReference type="NCBI Taxonomy" id="182803"/>
    <lineage>
        <taxon>Eukaryota</taxon>
        <taxon>Metazoa</taxon>
        <taxon>Ecdysozoa</taxon>
        <taxon>Arthropoda</taxon>
        <taxon>Chelicerata</taxon>
        <taxon>Arachnida</taxon>
        <taxon>Araneae</taxon>
        <taxon>Araneomorphae</taxon>
        <taxon>Entelegynae</taxon>
        <taxon>Araneoidea</taxon>
        <taxon>Araneidae</taxon>
        <taxon>Araneus</taxon>
    </lineage>
</organism>
<evidence type="ECO:0000313" key="3">
    <source>
        <dbReference type="Proteomes" id="UP000499080"/>
    </source>
</evidence>
<proteinExistence type="predicted"/>